<dbReference type="SUPFAM" id="SSF46689">
    <property type="entry name" value="Homeodomain-like"/>
    <property type="match status" value="1"/>
</dbReference>
<keyword evidence="9" id="KW-0010">Activator</keyword>
<protein>
    <submittedName>
        <fullName evidence="15">Two-component system NtrC family response regulator/two-component system response regulator AtoC</fullName>
    </submittedName>
</protein>
<dbReference type="InterPro" id="IPR002197">
    <property type="entry name" value="HTH_Fis"/>
</dbReference>
<dbReference type="SMART" id="SM00448">
    <property type="entry name" value="REC"/>
    <property type="match status" value="1"/>
</dbReference>
<comment type="subcellular location">
    <subcellularLocation>
        <location evidence="1">Cytoplasm</location>
    </subcellularLocation>
</comment>
<dbReference type="Gene3D" id="3.40.50.300">
    <property type="entry name" value="P-loop containing nucleotide triphosphate hydrolases"/>
    <property type="match status" value="1"/>
</dbReference>
<sequence length="478" mass="53373">MAGEKILIVDDEEGMRRLLSRILVKEGYETFAAANGQEALQAVALEEYDLVITDLKMPGMDGLTLLNELKDYDPRLPIIVITAYGTVENAVQALRSGAFDYITKPFEADEIRLTVAKAFERERLIAENRYLHQELEGRYSFSGIVGSSKAMQQVFDVAGSVANSNANVLITGESGTGKELIARSIHFNSPRKEKPFIVLNCAALSESVLESELFGHERGAFTGALHQKKGRFELADQGTLFIDEVGEMSLAAQVKLLRVIQEHEFERVGGNRTIKVDVRIVAATNKNLEEEVKAGRFREDLFYRLNVVNIELPPLRERREDIEPLAAHFLEKYTRETGKKIEQISPKALACLVAHDWPGNVRELENVIERAVVLAKGEVLTPRDFPQGIQSRDQICLSLPESGGSLTEILEDLERQLIIQTLNREGRSQTRAAEVLGIKRTTLRYKLEKYNLLGKGLDDDTGEDDAGESDESDDGESR</sequence>
<keyword evidence="3 11" id="KW-0597">Phosphoprotein</keyword>
<dbReference type="CDD" id="cd00009">
    <property type="entry name" value="AAA"/>
    <property type="match status" value="1"/>
</dbReference>
<dbReference type="Pfam" id="PF00158">
    <property type="entry name" value="Sigma54_activat"/>
    <property type="match status" value="1"/>
</dbReference>
<dbReference type="PANTHER" id="PTHR32071:SF113">
    <property type="entry name" value="ALGINATE BIOSYNTHESIS TRANSCRIPTIONAL REGULATORY PROTEIN ALGB"/>
    <property type="match status" value="1"/>
</dbReference>
<dbReference type="FunFam" id="3.40.50.2300:FF:000018">
    <property type="entry name" value="DNA-binding transcriptional regulator NtrC"/>
    <property type="match status" value="1"/>
</dbReference>
<dbReference type="FunFam" id="1.10.8.60:FF:000014">
    <property type="entry name" value="DNA-binding transcriptional regulator NtrC"/>
    <property type="match status" value="1"/>
</dbReference>
<organism evidence="15 16">
    <name type="scientific">Geothermobacter ehrlichii</name>
    <dbReference type="NCBI Taxonomy" id="213224"/>
    <lineage>
        <taxon>Bacteria</taxon>
        <taxon>Pseudomonadati</taxon>
        <taxon>Thermodesulfobacteriota</taxon>
        <taxon>Desulfuromonadia</taxon>
        <taxon>Desulfuromonadales</taxon>
        <taxon>Geothermobacteraceae</taxon>
        <taxon>Geothermobacter</taxon>
    </lineage>
</organism>
<feature type="region of interest" description="Disordered" evidence="12">
    <location>
        <begin position="454"/>
        <end position="478"/>
    </location>
</feature>
<dbReference type="InterPro" id="IPR009057">
    <property type="entry name" value="Homeodomain-like_sf"/>
</dbReference>
<dbReference type="PROSITE" id="PS00675">
    <property type="entry name" value="SIGMA54_INTERACT_1"/>
    <property type="match status" value="1"/>
</dbReference>
<dbReference type="PANTHER" id="PTHR32071">
    <property type="entry name" value="TRANSCRIPTIONAL REGULATORY PROTEIN"/>
    <property type="match status" value="1"/>
</dbReference>
<dbReference type="InterPro" id="IPR003593">
    <property type="entry name" value="AAA+_ATPase"/>
</dbReference>
<keyword evidence="2" id="KW-0963">Cytoplasm</keyword>
<dbReference type="InterPro" id="IPR002078">
    <property type="entry name" value="Sigma_54_int"/>
</dbReference>
<evidence type="ECO:0000313" key="15">
    <source>
        <dbReference type="EMBL" id="TYO99617.1"/>
    </source>
</evidence>
<evidence type="ECO:0000256" key="11">
    <source>
        <dbReference type="PROSITE-ProRule" id="PRU00169"/>
    </source>
</evidence>
<dbReference type="Gene3D" id="1.10.10.60">
    <property type="entry name" value="Homeodomain-like"/>
    <property type="match status" value="1"/>
</dbReference>
<gene>
    <name evidence="15" type="ORF">EDC39_102140</name>
</gene>
<dbReference type="PROSITE" id="PS50045">
    <property type="entry name" value="SIGMA54_INTERACT_4"/>
    <property type="match status" value="1"/>
</dbReference>
<feature type="compositionally biased region" description="Acidic residues" evidence="12">
    <location>
        <begin position="459"/>
        <end position="478"/>
    </location>
</feature>
<dbReference type="Pfam" id="PF25601">
    <property type="entry name" value="AAA_lid_14"/>
    <property type="match status" value="1"/>
</dbReference>
<evidence type="ECO:0000256" key="9">
    <source>
        <dbReference type="ARBA" id="ARBA00023159"/>
    </source>
</evidence>
<evidence type="ECO:0000256" key="2">
    <source>
        <dbReference type="ARBA" id="ARBA00022490"/>
    </source>
</evidence>
<dbReference type="InterPro" id="IPR027417">
    <property type="entry name" value="P-loop_NTPase"/>
</dbReference>
<evidence type="ECO:0000313" key="16">
    <source>
        <dbReference type="Proteomes" id="UP000324159"/>
    </source>
</evidence>
<dbReference type="GO" id="GO:0043565">
    <property type="term" value="F:sequence-specific DNA binding"/>
    <property type="evidence" value="ECO:0007669"/>
    <property type="project" value="InterPro"/>
</dbReference>
<keyword evidence="8" id="KW-0238">DNA-binding</keyword>
<reference evidence="15 16" key="1">
    <citation type="submission" date="2019-07" db="EMBL/GenBank/DDBJ databases">
        <title>Genomic Encyclopedia of Type Strains, Phase IV (KMG-IV): sequencing the most valuable type-strain genomes for metagenomic binning, comparative biology and taxonomic classification.</title>
        <authorList>
            <person name="Goeker M."/>
        </authorList>
    </citation>
    <scope>NUCLEOTIDE SEQUENCE [LARGE SCALE GENOMIC DNA]</scope>
    <source>
        <strain evidence="15 16">SS015</strain>
    </source>
</reference>
<keyword evidence="6" id="KW-0902">Two-component regulatory system</keyword>
<feature type="domain" description="Response regulatory" evidence="14">
    <location>
        <begin position="5"/>
        <end position="119"/>
    </location>
</feature>
<dbReference type="InterPro" id="IPR001789">
    <property type="entry name" value="Sig_transdc_resp-reg_receiver"/>
</dbReference>
<feature type="domain" description="Sigma-54 factor interaction" evidence="13">
    <location>
        <begin position="144"/>
        <end position="373"/>
    </location>
</feature>
<keyword evidence="4" id="KW-0547">Nucleotide-binding</keyword>
<dbReference type="SMART" id="SM00382">
    <property type="entry name" value="AAA"/>
    <property type="match status" value="1"/>
</dbReference>
<dbReference type="InterPro" id="IPR025662">
    <property type="entry name" value="Sigma_54_int_dom_ATP-bd_1"/>
</dbReference>
<dbReference type="SUPFAM" id="SSF52172">
    <property type="entry name" value="CheY-like"/>
    <property type="match status" value="1"/>
</dbReference>
<dbReference type="InterPro" id="IPR058031">
    <property type="entry name" value="AAA_lid_NorR"/>
</dbReference>
<dbReference type="RefSeq" id="WP_148894884.1">
    <property type="nucleotide sequence ID" value="NZ_VNIB01000002.1"/>
</dbReference>
<keyword evidence="16" id="KW-1185">Reference proteome</keyword>
<evidence type="ECO:0000256" key="6">
    <source>
        <dbReference type="ARBA" id="ARBA00023012"/>
    </source>
</evidence>
<dbReference type="Gene3D" id="3.40.50.2300">
    <property type="match status" value="1"/>
</dbReference>
<keyword evidence="5" id="KW-0067">ATP-binding</keyword>
<dbReference type="OrthoDB" id="9814761at2"/>
<proteinExistence type="predicted"/>
<comment type="caution">
    <text evidence="15">The sequence shown here is derived from an EMBL/GenBank/DDBJ whole genome shotgun (WGS) entry which is preliminary data.</text>
</comment>
<dbReference type="InterPro" id="IPR011006">
    <property type="entry name" value="CheY-like_superfamily"/>
</dbReference>
<dbReference type="PROSITE" id="PS00688">
    <property type="entry name" value="SIGMA54_INTERACT_3"/>
    <property type="match status" value="1"/>
</dbReference>
<evidence type="ECO:0000259" key="14">
    <source>
        <dbReference type="PROSITE" id="PS50110"/>
    </source>
</evidence>
<dbReference type="SUPFAM" id="SSF52540">
    <property type="entry name" value="P-loop containing nucleoside triphosphate hydrolases"/>
    <property type="match status" value="1"/>
</dbReference>
<evidence type="ECO:0000256" key="5">
    <source>
        <dbReference type="ARBA" id="ARBA00022840"/>
    </source>
</evidence>
<dbReference type="PROSITE" id="PS50110">
    <property type="entry name" value="RESPONSE_REGULATORY"/>
    <property type="match status" value="1"/>
</dbReference>
<name>A0A5D3WKS8_9BACT</name>
<dbReference type="Gene3D" id="1.10.8.60">
    <property type="match status" value="1"/>
</dbReference>
<dbReference type="PRINTS" id="PR01590">
    <property type="entry name" value="HTHFIS"/>
</dbReference>
<dbReference type="Pfam" id="PF02954">
    <property type="entry name" value="HTH_8"/>
    <property type="match status" value="1"/>
</dbReference>
<evidence type="ECO:0000256" key="10">
    <source>
        <dbReference type="ARBA" id="ARBA00023163"/>
    </source>
</evidence>
<evidence type="ECO:0000256" key="4">
    <source>
        <dbReference type="ARBA" id="ARBA00022741"/>
    </source>
</evidence>
<feature type="modified residue" description="4-aspartylphosphate" evidence="11">
    <location>
        <position position="54"/>
    </location>
</feature>
<dbReference type="AlphaFoldDB" id="A0A5D3WKS8"/>
<dbReference type="GO" id="GO:0005524">
    <property type="term" value="F:ATP binding"/>
    <property type="evidence" value="ECO:0007669"/>
    <property type="project" value="UniProtKB-KW"/>
</dbReference>
<keyword evidence="10" id="KW-0804">Transcription</keyword>
<evidence type="ECO:0000256" key="1">
    <source>
        <dbReference type="ARBA" id="ARBA00004496"/>
    </source>
</evidence>
<evidence type="ECO:0000256" key="3">
    <source>
        <dbReference type="ARBA" id="ARBA00022553"/>
    </source>
</evidence>
<dbReference type="GO" id="GO:0006355">
    <property type="term" value="P:regulation of DNA-templated transcription"/>
    <property type="evidence" value="ECO:0007669"/>
    <property type="project" value="InterPro"/>
</dbReference>
<evidence type="ECO:0000256" key="12">
    <source>
        <dbReference type="SAM" id="MobiDB-lite"/>
    </source>
</evidence>
<dbReference type="GO" id="GO:0005737">
    <property type="term" value="C:cytoplasm"/>
    <property type="evidence" value="ECO:0007669"/>
    <property type="project" value="UniProtKB-SubCell"/>
</dbReference>
<keyword evidence="7" id="KW-0805">Transcription regulation</keyword>
<evidence type="ECO:0000256" key="7">
    <source>
        <dbReference type="ARBA" id="ARBA00023015"/>
    </source>
</evidence>
<dbReference type="Proteomes" id="UP000324159">
    <property type="component" value="Unassembled WGS sequence"/>
</dbReference>
<dbReference type="InterPro" id="IPR025944">
    <property type="entry name" value="Sigma_54_int_dom_CS"/>
</dbReference>
<dbReference type="GO" id="GO:0000160">
    <property type="term" value="P:phosphorelay signal transduction system"/>
    <property type="evidence" value="ECO:0007669"/>
    <property type="project" value="UniProtKB-KW"/>
</dbReference>
<evidence type="ECO:0000259" key="13">
    <source>
        <dbReference type="PROSITE" id="PS50045"/>
    </source>
</evidence>
<evidence type="ECO:0000256" key="8">
    <source>
        <dbReference type="ARBA" id="ARBA00023125"/>
    </source>
</evidence>
<dbReference type="EMBL" id="VNIB01000002">
    <property type="protein sequence ID" value="TYO99617.1"/>
    <property type="molecule type" value="Genomic_DNA"/>
</dbReference>
<dbReference type="Pfam" id="PF00072">
    <property type="entry name" value="Response_reg"/>
    <property type="match status" value="1"/>
</dbReference>
<dbReference type="FunFam" id="3.40.50.300:FF:000006">
    <property type="entry name" value="DNA-binding transcriptional regulator NtrC"/>
    <property type="match status" value="1"/>
</dbReference>
<accession>A0A5D3WKS8</accession>